<proteinExistence type="predicted"/>
<dbReference type="OrthoDB" id="2666939at2"/>
<dbReference type="Proteomes" id="UP000309676">
    <property type="component" value="Unassembled WGS sequence"/>
</dbReference>
<name>A0A5R9G2M4_9BACL</name>
<feature type="region of interest" description="Disordered" evidence="1">
    <location>
        <begin position="361"/>
        <end position="380"/>
    </location>
</feature>
<evidence type="ECO:0000256" key="1">
    <source>
        <dbReference type="SAM" id="MobiDB-lite"/>
    </source>
</evidence>
<dbReference type="EMBL" id="VCIW01000017">
    <property type="protein sequence ID" value="TLS50081.1"/>
    <property type="molecule type" value="Genomic_DNA"/>
</dbReference>
<organism evidence="3 4">
    <name type="scientific">Paenibacillus antri</name>
    <dbReference type="NCBI Taxonomy" id="2582848"/>
    <lineage>
        <taxon>Bacteria</taxon>
        <taxon>Bacillati</taxon>
        <taxon>Bacillota</taxon>
        <taxon>Bacilli</taxon>
        <taxon>Bacillales</taxon>
        <taxon>Paenibacillaceae</taxon>
        <taxon>Paenibacillus</taxon>
    </lineage>
</organism>
<evidence type="ECO:0000313" key="3">
    <source>
        <dbReference type="EMBL" id="TLS50081.1"/>
    </source>
</evidence>
<keyword evidence="4" id="KW-1185">Reference proteome</keyword>
<dbReference type="Pfam" id="PF07591">
    <property type="entry name" value="PT-HINT"/>
    <property type="match status" value="1"/>
</dbReference>
<dbReference type="CDD" id="cd00081">
    <property type="entry name" value="Hint"/>
    <property type="match status" value="1"/>
</dbReference>
<dbReference type="SMART" id="SM00306">
    <property type="entry name" value="HintN"/>
    <property type="match status" value="1"/>
</dbReference>
<comment type="caution">
    <text evidence="3">The sequence shown here is derived from an EMBL/GenBank/DDBJ whole genome shotgun (WGS) entry which is preliminary data.</text>
</comment>
<dbReference type="InterPro" id="IPR029111">
    <property type="entry name" value="Ntox30"/>
</dbReference>
<sequence length="380" mass="42562">MGNEFAYMEQKGISRYCSGRIMDKDTYEGDITNPLTLNLYTYVANNPLRYVDPSGHCFTEALGQSYCEAALEWENEKIGFIQPLVNTIDYMPGGTGVRAVKAAPTVIKKAPAFLEKVTDAFKKVVDDVKKAVIGCNCFTAGTKVLTDEGEKNIEDIEVGDMVLAKNEETGEQAYKEVTHLYRNDKEIIYELTVGDQVIETTDNHPFWVEGKGWVLAADLQVGDKLQQSNGNTLTIDSIKIVKHDEKVKVYNFTVADFHTYFVSDLGIWVHNIDCLDGKHYLNEALKQQNLTSVPANGLKQKWSQDGYDFEVRVHAADPNYGKTGDIYRVARRQQGTNANGQGYGWEYIDHNGVWHHTSTLKPSSPNYNAQAAADTHIQLP</sequence>
<dbReference type="InterPro" id="IPR003587">
    <property type="entry name" value="Hint_dom_N"/>
</dbReference>
<dbReference type="Gene3D" id="2.170.16.10">
    <property type="entry name" value="Hedgehog/Intein (Hint) domain"/>
    <property type="match status" value="1"/>
</dbReference>
<dbReference type="GO" id="GO:0016539">
    <property type="term" value="P:intein-mediated protein splicing"/>
    <property type="evidence" value="ECO:0007669"/>
    <property type="project" value="InterPro"/>
</dbReference>
<gene>
    <name evidence="3" type="ORF">FE782_22370</name>
</gene>
<dbReference type="Pfam" id="PF15532">
    <property type="entry name" value="Ntox30"/>
    <property type="match status" value="1"/>
</dbReference>
<protein>
    <recommendedName>
        <fullName evidence="2">Hint domain-containing protein</fullName>
    </recommendedName>
</protein>
<accession>A0A5R9G2M4</accession>
<dbReference type="InterPro" id="IPR006141">
    <property type="entry name" value="Intein_N"/>
</dbReference>
<dbReference type="InterPro" id="IPR036844">
    <property type="entry name" value="Hint_dom_sf"/>
</dbReference>
<reference evidence="3 4" key="1">
    <citation type="submission" date="2019-05" db="EMBL/GenBank/DDBJ databases">
        <authorList>
            <person name="Narsing Rao M.P."/>
            <person name="Li W.J."/>
        </authorList>
    </citation>
    <scope>NUCLEOTIDE SEQUENCE [LARGE SCALE GENOMIC DNA]</scope>
    <source>
        <strain evidence="3 4">SYSU_K30003</strain>
    </source>
</reference>
<feature type="domain" description="Hint" evidence="2">
    <location>
        <begin position="135"/>
        <end position="229"/>
    </location>
</feature>
<dbReference type="SUPFAM" id="SSF51294">
    <property type="entry name" value="Hedgehog/intein (Hint) domain"/>
    <property type="match status" value="1"/>
</dbReference>
<dbReference type="PROSITE" id="PS50817">
    <property type="entry name" value="INTEIN_N_TER"/>
    <property type="match status" value="1"/>
</dbReference>
<evidence type="ECO:0000313" key="4">
    <source>
        <dbReference type="Proteomes" id="UP000309676"/>
    </source>
</evidence>
<evidence type="ECO:0000259" key="2">
    <source>
        <dbReference type="SMART" id="SM00306"/>
    </source>
</evidence>
<dbReference type="AlphaFoldDB" id="A0A5R9G2M4"/>